<evidence type="ECO:0000313" key="2">
    <source>
        <dbReference type="EMBL" id="ANE41308.1"/>
    </source>
</evidence>
<dbReference type="AlphaFoldDB" id="A0A172T2S1"/>
<dbReference type="Pfam" id="PF19583">
    <property type="entry name" value="ODP"/>
    <property type="match status" value="1"/>
</dbReference>
<evidence type="ECO:0000259" key="1">
    <source>
        <dbReference type="SMART" id="SM00849"/>
    </source>
</evidence>
<dbReference type="PANTHER" id="PTHR43041:SF1">
    <property type="entry name" value="METALLO-BETA-LACTAMASE DOMAIN-CONTAINING PROTEIN"/>
    <property type="match status" value="1"/>
</dbReference>
<dbReference type="EMBL" id="CP011393">
    <property type="protein sequence ID" value="ANE41308.1"/>
    <property type="molecule type" value="Genomic_DNA"/>
</dbReference>
<dbReference type="Proteomes" id="UP000077096">
    <property type="component" value="Chromosome"/>
</dbReference>
<reference evidence="2 3" key="1">
    <citation type="submission" date="2014-08" db="EMBL/GenBank/DDBJ databases">
        <title>Fervidobacterium pennivorans DYC genome.</title>
        <authorList>
            <person name="Wushke S."/>
        </authorList>
    </citation>
    <scope>NUCLEOTIDE SEQUENCE [LARGE SCALE GENOMIC DNA]</scope>
    <source>
        <strain evidence="2 3">DYC</strain>
    </source>
</reference>
<dbReference type="InterPro" id="IPR045761">
    <property type="entry name" value="ODP_dom"/>
</dbReference>
<dbReference type="OrthoDB" id="9768433at2"/>
<dbReference type="Gene3D" id="3.60.15.10">
    <property type="entry name" value="Ribonuclease Z/Hydroxyacylglutathione hydrolase-like"/>
    <property type="match status" value="1"/>
</dbReference>
<organism evidence="2 3">
    <name type="scientific">Fervidobacterium pennivorans</name>
    <dbReference type="NCBI Taxonomy" id="93466"/>
    <lineage>
        <taxon>Bacteria</taxon>
        <taxon>Thermotogati</taxon>
        <taxon>Thermotogota</taxon>
        <taxon>Thermotogae</taxon>
        <taxon>Thermotogales</taxon>
        <taxon>Fervidobacteriaceae</taxon>
        <taxon>Fervidobacterium</taxon>
    </lineage>
</organism>
<dbReference type="SUPFAM" id="SSF56281">
    <property type="entry name" value="Metallo-hydrolase/oxidoreductase"/>
    <property type="match status" value="1"/>
</dbReference>
<feature type="domain" description="Metallo-beta-lactamase" evidence="1">
    <location>
        <begin position="35"/>
        <end position="227"/>
    </location>
</feature>
<gene>
    <name evidence="2" type="ORF">JM64_04420</name>
</gene>
<dbReference type="PATRIC" id="fig|93466.3.peg.945"/>
<dbReference type="InterPro" id="IPR036866">
    <property type="entry name" value="RibonucZ/Hydroxyglut_hydro"/>
</dbReference>
<dbReference type="PANTHER" id="PTHR43041">
    <property type="entry name" value="HYDROLASE, METALLO-BETA-LACTAMASE SUPERFAMILY"/>
    <property type="match status" value="1"/>
</dbReference>
<dbReference type="SMART" id="SM00849">
    <property type="entry name" value="Lactamase_B"/>
    <property type="match status" value="1"/>
</dbReference>
<evidence type="ECO:0000313" key="3">
    <source>
        <dbReference type="Proteomes" id="UP000077096"/>
    </source>
</evidence>
<proteinExistence type="predicted"/>
<dbReference type="InterPro" id="IPR001279">
    <property type="entry name" value="Metallo-B-lactamas"/>
</dbReference>
<sequence>MTFREGTENLTLYDDGQHKFIFLAWEEQEEEGIVQTNQYLIVDGNEAMLLDPGGAHVFPRVLANVSEVIEPSKIKYIFFTHQDPDVTSGITLWLSIAENAKIYISALWTRFLPHFGIYDQRRVVALPDKGDKLRLPSGTELEFIPTHYLHSTGNFTLYDPRAKILFSGDLGVAVFPKGQRYVFVENFNEHVKLMEGFHKRYITSSVALRKWLSIVERREIDIVAPQHGAIFKGENVKKLFDWFRNLKCGIDIIDEIYGR</sequence>
<dbReference type="KEGG" id="fng:JM64_04420"/>
<protein>
    <submittedName>
        <fullName evidence="2">Beta-lactamase</fullName>
    </submittedName>
</protein>
<name>A0A172T2S1_FERPE</name>
<dbReference type="CDD" id="cd07709">
    <property type="entry name" value="flavodiiron_proteins_MBL-fold"/>
    <property type="match status" value="1"/>
</dbReference>
<accession>A0A172T2S1</accession>